<comment type="similarity">
    <text evidence="1">Belongs to the aldehyde dehydrogenase family.</text>
</comment>
<evidence type="ECO:0000256" key="4">
    <source>
        <dbReference type="ARBA" id="ARBA00024226"/>
    </source>
</evidence>
<evidence type="ECO:0000313" key="8">
    <source>
        <dbReference type="Proteomes" id="UP001372338"/>
    </source>
</evidence>
<reference evidence="7 8" key="1">
    <citation type="submission" date="2024-01" db="EMBL/GenBank/DDBJ databases">
        <title>The genomes of 5 underutilized Papilionoideae crops provide insights into root nodulation and disease resistanc.</title>
        <authorList>
            <person name="Yuan L."/>
        </authorList>
    </citation>
    <scope>NUCLEOTIDE SEQUENCE [LARGE SCALE GENOMIC DNA]</scope>
    <source>
        <strain evidence="7">ZHUSHIDOU_FW_LH</strain>
        <tissue evidence="7">Leaf</tissue>
    </source>
</reference>
<dbReference type="InterPro" id="IPR016162">
    <property type="entry name" value="Ald_DH_N"/>
</dbReference>
<proteinExistence type="inferred from homology"/>
<evidence type="ECO:0000256" key="5">
    <source>
        <dbReference type="SAM" id="MobiDB-lite"/>
    </source>
</evidence>
<feature type="compositionally biased region" description="Basic and acidic residues" evidence="5">
    <location>
        <begin position="76"/>
        <end position="117"/>
    </location>
</feature>
<sequence length="459" mass="50696">MGRKRGRPPKTPSSSNKKSPSAEKEAVASSSVEFSLSDEEALEDIDSLTPKKAAELLQSIDLLRQKVQSKIPAVHQHSDINKEGRNNSHQDNIKGVESNKHQDDQTKAVEKTTEKQANEVGQASSFVDENNQAKSDSASKGCDTTRKEDKGKGKLVEGTGRKTKTRRNVIRFSTAGAEVDELITPPVEIRYTKHLINGKFVDAASDPEDINRAVSAARKAFDEGPWPKMTSYERSRILLRVADLVENHMDELAALETWNNGKPYEQAAKIELPMFVRLLHYYAGWVDKINGLTVPADGNYHVQTLHESIGVAGHIIPWNFPLLLFAWKVGPALAYGNTIVVKTAEQTPLTGWSSPRGSKCCVWYGPVAGSALASHMDVDKGQCCCAGSRTYVHEQIYDEFLEKAKATALSRVVGDPFKKGVEQGPQGSSPRLHRFYYAGKVVIPVELRVGYNLHSRFSQ</sequence>
<evidence type="ECO:0000256" key="3">
    <source>
        <dbReference type="ARBA" id="ARBA00023027"/>
    </source>
</evidence>
<dbReference type="PANTHER" id="PTHR11699">
    <property type="entry name" value="ALDEHYDE DEHYDROGENASE-RELATED"/>
    <property type="match status" value="1"/>
</dbReference>
<keyword evidence="3" id="KW-0520">NAD</keyword>
<dbReference type="Pfam" id="PF00171">
    <property type="entry name" value="Aldedh"/>
    <property type="match status" value="2"/>
</dbReference>
<dbReference type="EMBL" id="JAYWIO010000002">
    <property type="protein sequence ID" value="KAK7281870.1"/>
    <property type="molecule type" value="Genomic_DNA"/>
</dbReference>
<dbReference type="SUPFAM" id="SSF53720">
    <property type="entry name" value="ALDH-like"/>
    <property type="match status" value="1"/>
</dbReference>
<feature type="compositionally biased region" description="Basic and acidic residues" evidence="5">
    <location>
        <begin position="143"/>
        <end position="155"/>
    </location>
</feature>
<feature type="region of interest" description="Disordered" evidence="5">
    <location>
        <begin position="1"/>
        <end position="39"/>
    </location>
</feature>
<evidence type="ECO:0000256" key="1">
    <source>
        <dbReference type="ARBA" id="ARBA00009986"/>
    </source>
</evidence>
<dbReference type="InterPro" id="IPR016163">
    <property type="entry name" value="Ald_DH_C"/>
</dbReference>
<dbReference type="Gene3D" id="3.40.309.10">
    <property type="entry name" value="Aldehyde Dehydrogenase, Chain A, domain 2"/>
    <property type="match status" value="1"/>
</dbReference>
<dbReference type="Proteomes" id="UP001372338">
    <property type="component" value="Unassembled WGS sequence"/>
</dbReference>
<comment type="caution">
    <text evidence="7">The sequence shown here is derived from an EMBL/GenBank/DDBJ whole genome shotgun (WGS) entry which is preliminary data.</text>
</comment>
<gene>
    <name evidence="7" type="ORF">RIF29_10208</name>
</gene>
<dbReference type="InterPro" id="IPR015590">
    <property type="entry name" value="Aldehyde_DH_dom"/>
</dbReference>
<feature type="domain" description="Aldehyde dehydrogenase" evidence="6">
    <location>
        <begin position="204"/>
        <end position="352"/>
    </location>
</feature>
<dbReference type="FunFam" id="3.40.605.10:FF:000029">
    <property type="entry name" value="Aldehyde dehydrogenase, mitochondrial"/>
    <property type="match status" value="1"/>
</dbReference>
<dbReference type="EC" id="1.2.1.3" evidence="4"/>
<dbReference type="Gene3D" id="3.40.605.10">
    <property type="entry name" value="Aldehyde Dehydrogenase, Chain A, domain 1"/>
    <property type="match status" value="1"/>
</dbReference>
<accession>A0AAN9FSI9</accession>
<keyword evidence="2" id="KW-0560">Oxidoreductase</keyword>
<feature type="domain" description="Aldehyde dehydrogenase" evidence="6">
    <location>
        <begin position="378"/>
        <end position="433"/>
    </location>
</feature>
<dbReference type="InterPro" id="IPR016161">
    <property type="entry name" value="Ald_DH/histidinol_DH"/>
</dbReference>
<keyword evidence="8" id="KW-1185">Reference proteome</keyword>
<feature type="region of interest" description="Disordered" evidence="5">
    <location>
        <begin position="69"/>
        <end position="157"/>
    </location>
</feature>
<evidence type="ECO:0000313" key="7">
    <source>
        <dbReference type="EMBL" id="KAK7281870.1"/>
    </source>
</evidence>
<feature type="compositionally biased region" description="Polar residues" evidence="5">
    <location>
        <begin position="119"/>
        <end position="138"/>
    </location>
</feature>
<evidence type="ECO:0000259" key="6">
    <source>
        <dbReference type="Pfam" id="PF00171"/>
    </source>
</evidence>
<organism evidence="7 8">
    <name type="scientific">Crotalaria pallida</name>
    <name type="common">Smooth rattlebox</name>
    <name type="synonym">Crotalaria striata</name>
    <dbReference type="NCBI Taxonomy" id="3830"/>
    <lineage>
        <taxon>Eukaryota</taxon>
        <taxon>Viridiplantae</taxon>
        <taxon>Streptophyta</taxon>
        <taxon>Embryophyta</taxon>
        <taxon>Tracheophyta</taxon>
        <taxon>Spermatophyta</taxon>
        <taxon>Magnoliopsida</taxon>
        <taxon>eudicotyledons</taxon>
        <taxon>Gunneridae</taxon>
        <taxon>Pentapetalae</taxon>
        <taxon>rosids</taxon>
        <taxon>fabids</taxon>
        <taxon>Fabales</taxon>
        <taxon>Fabaceae</taxon>
        <taxon>Papilionoideae</taxon>
        <taxon>50 kb inversion clade</taxon>
        <taxon>genistoids sensu lato</taxon>
        <taxon>core genistoids</taxon>
        <taxon>Crotalarieae</taxon>
        <taxon>Crotalaria</taxon>
    </lineage>
</organism>
<dbReference type="AlphaFoldDB" id="A0AAN9FSI9"/>
<evidence type="ECO:0000256" key="2">
    <source>
        <dbReference type="ARBA" id="ARBA00023002"/>
    </source>
</evidence>
<dbReference type="GO" id="GO:0004029">
    <property type="term" value="F:aldehyde dehydrogenase (NAD+) activity"/>
    <property type="evidence" value="ECO:0007669"/>
    <property type="project" value="UniProtKB-EC"/>
</dbReference>
<name>A0AAN9FSI9_CROPI</name>
<protein>
    <recommendedName>
        <fullName evidence="4">aldehyde dehydrogenase (NAD(+))</fullName>
        <ecNumber evidence="4">1.2.1.3</ecNumber>
    </recommendedName>
</protein>